<keyword evidence="2" id="KW-1185">Reference proteome</keyword>
<evidence type="ECO:0000313" key="2">
    <source>
        <dbReference type="Proteomes" id="UP001234297"/>
    </source>
</evidence>
<organism evidence="1 2">
    <name type="scientific">Persea americana</name>
    <name type="common">Avocado</name>
    <dbReference type="NCBI Taxonomy" id="3435"/>
    <lineage>
        <taxon>Eukaryota</taxon>
        <taxon>Viridiplantae</taxon>
        <taxon>Streptophyta</taxon>
        <taxon>Embryophyta</taxon>
        <taxon>Tracheophyta</taxon>
        <taxon>Spermatophyta</taxon>
        <taxon>Magnoliopsida</taxon>
        <taxon>Magnoliidae</taxon>
        <taxon>Laurales</taxon>
        <taxon>Lauraceae</taxon>
        <taxon>Persea</taxon>
    </lineage>
</organism>
<reference evidence="1 2" key="1">
    <citation type="journal article" date="2022" name="Hortic Res">
        <title>A haplotype resolved chromosomal level avocado genome allows analysis of novel avocado genes.</title>
        <authorList>
            <person name="Nath O."/>
            <person name="Fletcher S.J."/>
            <person name="Hayward A."/>
            <person name="Shaw L.M."/>
            <person name="Masouleh A.K."/>
            <person name="Furtado A."/>
            <person name="Henry R.J."/>
            <person name="Mitter N."/>
        </authorList>
    </citation>
    <scope>NUCLEOTIDE SEQUENCE [LARGE SCALE GENOMIC DNA]</scope>
    <source>
        <strain evidence="2">cv. Hass</strain>
    </source>
</reference>
<proteinExistence type="predicted"/>
<protein>
    <submittedName>
        <fullName evidence="1">Uncharacterized protein</fullName>
    </submittedName>
</protein>
<gene>
    <name evidence="1" type="ORF">MRB53_014151</name>
</gene>
<dbReference type="Proteomes" id="UP001234297">
    <property type="component" value="Chromosome 4"/>
</dbReference>
<comment type="caution">
    <text evidence="1">The sequence shown here is derived from an EMBL/GenBank/DDBJ whole genome shotgun (WGS) entry which is preliminary data.</text>
</comment>
<accession>A0ACC2K9Z1</accession>
<sequence length="144" mass="16664">MSVTAENEWRLFYNCRCGEGYLWNNCLKRVRANRVRLLWQIRSAGKPGLNQKEIVNSAFWDIVCDELKRIKHSSLSGCLEISISDPDDTLWNYDGPHVASGSTLSEGEELMIEMEKALYEDIKAEAIRRAELEYIDQTEEEEDD</sequence>
<dbReference type="EMBL" id="CM056812">
    <property type="protein sequence ID" value="KAJ8617965.1"/>
    <property type="molecule type" value="Genomic_DNA"/>
</dbReference>
<name>A0ACC2K9Z1_PERAE</name>
<evidence type="ECO:0000313" key="1">
    <source>
        <dbReference type="EMBL" id="KAJ8617965.1"/>
    </source>
</evidence>